<evidence type="ECO:0000256" key="9">
    <source>
        <dbReference type="ARBA" id="ARBA00022989"/>
    </source>
</evidence>
<feature type="transmembrane region" description="Helical" evidence="17">
    <location>
        <begin position="247"/>
        <end position="272"/>
    </location>
</feature>
<keyword evidence="2" id="KW-0813">Transport</keyword>
<evidence type="ECO:0000256" key="14">
    <source>
        <dbReference type="ARBA" id="ARBA00074554"/>
    </source>
</evidence>
<evidence type="ECO:0000256" key="2">
    <source>
        <dbReference type="ARBA" id="ARBA00022448"/>
    </source>
</evidence>
<feature type="transmembrane region" description="Helical" evidence="17">
    <location>
        <begin position="278"/>
        <end position="299"/>
    </location>
</feature>
<feature type="transmembrane region" description="Helical" evidence="17">
    <location>
        <begin position="389"/>
        <end position="406"/>
    </location>
</feature>
<evidence type="ECO:0000259" key="19">
    <source>
        <dbReference type="PROSITE" id="PS51098"/>
    </source>
</evidence>
<reference evidence="21 22" key="1">
    <citation type="submission" date="2019-04" db="EMBL/GenBank/DDBJ databases">
        <title>Step-wise assembly of the neonatal virome modulated by breast feeding.</title>
        <authorList>
            <person name="Liang G."/>
            <person name="Bushman F."/>
        </authorList>
    </citation>
    <scope>NUCLEOTIDE SEQUENCE [LARGE SCALE GENOMIC DNA]</scope>
    <source>
        <strain evidence="21 22">E3404</strain>
    </source>
</reference>
<evidence type="ECO:0000256" key="17">
    <source>
        <dbReference type="SAM" id="Phobius"/>
    </source>
</evidence>
<evidence type="ECO:0000256" key="16">
    <source>
        <dbReference type="PROSITE-ProRule" id="PRU00421"/>
    </source>
</evidence>
<evidence type="ECO:0000256" key="7">
    <source>
        <dbReference type="ARBA" id="ARBA00022692"/>
    </source>
</evidence>
<dbReference type="GO" id="GO:0005886">
    <property type="term" value="C:plasma membrane"/>
    <property type="evidence" value="ECO:0007669"/>
    <property type="project" value="UniProtKB-SubCell"/>
</dbReference>
<evidence type="ECO:0000256" key="1">
    <source>
        <dbReference type="ARBA" id="ARBA00004651"/>
    </source>
</evidence>
<feature type="transmembrane region" description="Helical" evidence="17">
    <location>
        <begin position="330"/>
        <end position="349"/>
    </location>
</feature>
<dbReference type="InterPro" id="IPR003352">
    <property type="entry name" value="PTS_EIIC"/>
</dbReference>
<dbReference type="SUPFAM" id="SSF51261">
    <property type="entry name" value="Duplicated hybrid motif"/>
    <property type="match status" value="1"/>
</dbReference>
<comment type="caution">
    <text evidence="21">The sequence shown here is derived from an EMBL/GenBank/DDBJ whole genome shotgun (WGS) entry which is preliminary data.</text>
</comment>
<evidence type="ECO:0000256" key="10">
    <source>
        <dbReference type="ARBA" id="ARBA00023136"/>
    </source>
</evidence>
<keyword evidence="3" id="KW-1003">Cell membrane</keyword>
<evidence type="ECO:0000256" key="6">
    <source>
        <dbReference type="ARBA" id="ARBA00022683"/>
    </source>
</evidence>
<feature type="transmembrane region" description="Helical" evidence="17">
    <location>
        <begin position="173"/>
        <end position="191"/>
    </location>
</feature>
<dbReference type="EC" id="2.7.1.211" evidence="11"/>
<dbReference type="PROSITE" id="PS51098">
    <property type="entry name" value="PTS_EIIB_TYPE_1"/>
    <property type="match status" value="1"/>
</dbReference>
<dbReference type="GO" id="GO:0008982">
    <property type="term" value="F:protein-N(PI)-phosphohistidine-sugar phosphotransferase activity"/>
    <property type="evidence" value="ECO:0007669"/>
    <property type="project" value="InterPro"/>
</dbReference>
<evidence type="ECO:0000256" key="4">
    <source>
        <dbReference type="ARBA" id="ARBA00022597"/>
    </source>
</evidence>
<feature type="domain" description="PTS EIIB type-1" evidence="19">
    <location>
        <begin position="7"/>
        <end position="90"/>
    </location>
</feature>
<keyword evidence="10 17" id="KW-0472">Membrane</keyword>
<feature type="active site" description="Phosphocysteine intermediate; for EIIB activity" evidence="16">
    <location>
        <position position="29"/>
    </location>
</feature>
<dbReference type="GO" id="GO:0016301">
    <property type="term" value="F:kinase activity"/>
    <property type="evidence" value="ECO:0007669"/>
    <property type="project" value="UniProtKB-KW"/>
</dbReference>
<keyword evidence="6" id="KW-0598">Phosphotransferase system</keyword>
<dbReference type="AlphaFoldDB" id="A0A6I4XHY5"/>
<dbReference type="GO" id="GO:0009401">
    <property type="term" value="P:phosphoenolpyruvate-dependent sugar phosphotransferase system"/>
    <property type="evidence" value="ECO:0007669"/>
    <property type="project" value="UniProtKB-KW"/>
</dbReference>
<evidence type="ECO:0000313" key="22">
    <source>
        <dbReference type="Proteomes" id="UP000439965"/>
    </source>
</evidence>
<evidence type="ECO:0000259" key="18">
    <source>
        <dbReference type="PROSITE" id="PS51093"/>
    </source>
</evidence>
<dbReference type="PROSITE" id="PS00371">
    <property type="entry name" value="PTS_EIIA_TYPE_1_HIS"/>
    <property type="match status" value="1"/>
</dbReference>
<keyword evidence="8" id="KW-0418">Kinase</keyword>
<feature type="domain" description="PTS EIIC type-1" evidence="20">
    <location>
        <begin position="108"/>
        <end position="468"/>
    </location>
</feature>
<dbReference type="Pfam" id="PF00367">
    <property type="entry name" value="PTS_EIIB"/>
    <property type="match status" value="1"/>
</dbReference>
<keyword evidence="4" id="KW-0762">Sugar transport</keyword>
<evidence type="ECO:0000256" key="15">
    <source>
        <dbReference type="ARBA" id="ARBA00081008"/>
    </source>
</evidence>
<feature type="transmembrane region" description="Helical" evidence="17">
    <location>
        <begin position="361"/>
        <end position="383"/>
    </location>
</feature>
<name>A0A6I4XHY5_ENTGA</name>
<dbReference type="NCBIfam" id="TIGR00830">
    <property type="entry name" value="PTBA"/>
    <property type="match status" value="1"/>
</dbReference>
<dbReference type="CDD" id="cd00212">
    <property type="entry name" value="PTS_IIB_glc"/>
    <property type="match status" value="1"/>
</dbReference>
<evidence type="ECO:0000256" key="8">
    <source>
        <dbReference type="ARBA" id="ARBA00022777"/>
    </source>
</evidence>
<dbReference type="FunFam" id="2.70.70.10:FF:000001">
    <property type="entry name" value="PTS system glucose-specific IIA component"/>
    <property type="match status" value="1"/>
</dbReference>
<evidence type="ECO:0000256" key="11">
    <source>
        <dbReference type="ARBA" id="ARBA00044053"/>
    </source>
</evidence>
<dbReference type="InterPro" id="IPR011055">
    <property type="entry name" value="Dup_hybrid_motif"/>
</dbReference>
<feature type="domain" description="PTS EIIA type-1" evidence="18">
    <location>
        <begin position="493"/>
        <end position="597"/>
    </location>
</feature>
<sequence>MNQNKDVMVANAIIEAIGGKENIRAVGHCSSRLRLTLNDKKVVNEAEIENIDGVKGQFFAGEQYQIILGTGFVDRVYAIVVGNTSTELNTDIKGDLYEGMSLPKKVSRILGDIFIPVIPVLVATGLFSGFINCINAFGVEMNPNVLTIATILMKTAFTFLPVLIAWAGMKQFGGSPVLGIVLGLMLVNPLLPNPSDVAKGVADAITFTFFGLDLNVVGYQGSVLPALMVAIIAAKTEKALKKKVPDVLDLIVTPFTTILVAGLLGLIIIGPICQYIELLVLGAAKAVIGLPFGLGGLIIGGTQQAIVVTGMHHIFLALETDLLANTGFNPFNAMITGGIIAQATAALVTGWKVQDKKKRGFLMSASLPAFLGITEPAIFGVNLKFGKPFLFALTGGATAGLVAGLLHAKSTGMGVAAIPGIVTYLYSATGIKDYIIIHLTGMIVSGGLVYFFFDPNEAMEQEEQKKGIVKEAGHEKIYNPVQGYVVKITDVNDPVFSKKMMGKGFAIKPENGQVYAPFNGTIMSIFPTKHAIIIKGEHGEEALIHMGIDTVELQGNGYNILVEENERVTKNTLLAEIDLSLLKENNKDTSIMVVFPEMKDPHLTIQYGMQMNGNEIGSIV</sequence>
<comment type="function">
    <text evidence="12">The phosphoenolpyruvate-dependent sugar phosphotransferase system (sugar PTS), a major carbohydrate active transport system, catalyzes the phosphorylation of incoming sugar substrates concomitantly with their translocation across the cell membrane. This system is involved in sucrose transport.</text>
</comment>
<dbReference type="PROSITE" id="PS51093">
    <property type="entry name" value="PTS_EIIA_TYPE_1"/>
    <property type="match status" value="1"/>
</dbReference>
<dbReference type="Proteomes" id="UP000439965">
    <property type="component" value="Unassembled WGS sequence"/>
</dbReference>
<dbReference type="SUPFAM" id="SSF55604">
    <property type="entry name" value="Glucose permease domain IIB"/>
    <property type="match status" value="1"/>
</dbReference>
<gene>
    <name evidence="21" type="ORF">GTI89_15885</name>
</gene>
<dbReference type="PANTHER" id="PTHR30175:SF7">
    <property type="entry name" value="NEGATIVE REGULATOR OF SACY ACTIVITY"/>
    <property type="match status" value="1"/>
</dbReference>
<proteinExistence type="predicted"/>
<keyword evidence="5" id="KW-0808">Transferase</keyword>
<dbReference type="GO" id="GO:0090589">
    <property type="term" value="F:protein-phosphocysteine-trehalose phosphotransferase system transporter activity"/>
    <property type="evidence" value="ECO:0007669"/>
    <property type="project" value="TreeGrafter"/>
</dbReference>
<evidence type="ECO:0000259" key="20">
    <source>
        <dbReference type="PROSITE" id="PS51103"/>
    </source>
</evidence>
<keyword evidence="7 17" id="KW-0812">Transmembrane</keyword>
<dbReference type="GO" id="GO:0015771">
    <property type="term" value="P:trehalose transport"/>
    <property type="evidence" value="ECO:0007669"/>
    <property type="project" value="TreeGrafter"/>
</dbReference>
<comment type="subcellular location">
    <subcellularLocation>
        <location evidence="1">Cell membrane</location>
        <topology evidence="1">Multi-pass membrane protein</topology>
    </subcellularLocation>
</comment>
<dbReference type="InterPro" id="IPR001127">
    <property type="entry name" value="PTS_EIIA_1_perm"/>
</dbReference>
<dbReference type="InterPro" id="IPR018113">
    <property type="entry name" value="PTrfase_EIIB_Cys"/>
</dbReference>
<dbReference type="PANTHER" id="PTHR30175">
    <property type="entry name" value="PHOSPHOTRANSFERASE SYSTEM TRANSPORT PROTEIN"/>
    <property type="match status" value="1"/>
</dbReference>
<evidence type="ECO:0000256" key="3">
    <source>
        <dbReference type="ARBA" id="ARBA00022475"/>
    </source>
</evidence>
<evidence type="ECO:0000256" key="13">
    <source>
        <dbReference type="ARBA" id="ARBA00048931"/>
    </source>
</evidence>
<comment type="catalytic activity">
    <reaction evidence="13">
        <text>N(pros)-phospho-L-histidyl-[protein](out) + sucrose = sucrose 6(G)-phosphate(in) + L-histidyl-[protein]</text>
        <dbReference type="Rhea" id="RHEA:49236"/>
        <dbReference type="Rhea" id="RHEA-COMP:9745"/>
        <dbReference type="Rhea" id="RHEA-COMP:9746"/>
        <dbReference type="ChEBI" id="CHEBI:17992"/>
        <dbReference type="ChEBI" id="CHEBI:29979"/>
        <dbReference type="ChEBI" id="CHEBI:64837"/>
        <dbReference type="ChEBI" id="CHEBI:91002"/>
        <dbReference type="EC" id="2.7.1.211"/>
    </reaction>
</comment>
<feature type="transmembrane region" description="Helical" evidence="17">
    <location>
        <begin position="435"/>
        <end position="453"/>
    </location>
</feature>
<dbReference type="Gene3D" id="2.70.70.10">
    <property type="entry name" value="Glucose Permease (Domain IIA)"/>
    <property type="match status" value="1"/>
</dbReference>
<feature type="transmembrane region" description="Helical" evidence="17">
    <location>
        <begin position="217"/>
        <end position="235"/>
    </location>
</feature>
<dbReference type="Pfam" id="PF00358">
    <property type="entry name" value="PTS_EIIA_1"/>
    <property type="match status" value="1"/>
</dbReference>
<protein>
    <recommendedName>
        <fullName evidence="14">PTS system sucrose-specific EIIBCA component</fullName>
        <ecNumber evidence="11">2.7.1.211</ecNumber>
    </recommendedName>
    <alternativeName>
        <fullName evidence="15">EIIBCA-Scr</fullName>
    </alternativeName>
</protein>
<evidence type="ECO:0000256" key="12">
    <source>
        <dbReference type="ARBA" id="ARBA00045139"/>
    </source>
</evidence>
<dbReference type="FunFam" id="3.30.1360.60:FF:000001">
    <property type="entry name" value="PTS system glucose-specific IIBC component PtsG"/>
    <property type="match status" value="1"/>
</dbReference>
<dbReference type="InterPro" id="IPR013013">
    <property type="entry name" value="PTS_EIIC_1"/>
</dbReference>
<feature type="transmembrane region" description="Helical" evidence="17">
    <location>
        <begin position="113"/>
        <end position="139"/>
    </location>
</feature>
<dbReference type="InterPro" id="IPR050558">
    <property type="entry name" value="PTS_Sugar-Specific_Components"/>
</dbReference>
<organism evidence="21 22">
    <name type="scientific">Enterococcus gallinarum</name>
    <dbReference type="NCBI Taxonomy" id="1353"/>
    <lineage>
        <taxon>Bacteria</taxon>
        <taxon>Bacillati</taxon>
        <taxon>Bacillota</taxon>
        <taxon>Bacilli</taxon>
        <taxon>Lactobacillales</taxon>
        <taxon>Enterococcaceae</taxon>
        <taxon>Enterococcus</taxon>
    </lineage>
</organism>
<dbReference type="InterPro" id="IPR001996">
    <property type="entry name" value="PTS_IIB_1"/>
</dbReference>
<dbReference type="RefSeq" id="WP_160806227.1">
    <property type="nucleotide sequence ID" value="NZ_JBPFKU010000007.1"/>
</dbReference>
<feature type="transmembrane region" description="Helical" evidence="17">
    <location>
        <begin position="145"/>
        <end position="166"/>
    </location>
</feature>
<evidence type="ECO:0000256" key="5">
    <source>
        <dbReference type="ARBA" id="ARBA00022679"/>
    </source>
</evidence>
<dbReference type="Gene3D" id="3.30.1360.60">
    <property type="entry name" value="Glucose permease domain IIB"/>
    <property type="match status" value="1"/>
</dbReference>
<dbReference type="InterPro" id="IPR036878">
    <property type="entry name" value="Glu_permease_IIB"/>
</dbReference>
<dbReference type="EMBL" id="WVTI01000029">
    <property type="protein sequence ID" value="MXS27535.1"/>
    <property type="molecule type" value="Genomic_DNA"/>
</dbReference>
<dbReference type="Pfam" id="PF02378">
    <property type="entry name" value="PTS_EIIC"/>
    <property type="match status" value="1"/>
</dbReference>
<keyword evidence="9 17" id="KW-1133">Transmembrane helix</keyword>
<evidence type="ECO:0000313" key="21">
    <source>
        <dbReference type="EMBL" id="MXS27535.1"/>
    </source>
</evidence>
<dbReference type="PROSITE" id="PS51103">
    <property type="entry name" value="PTS_EIIC_TYPE_1"/>
    <property type="match status" value="1"/>
</dbReference>
<accession>A0A6I4XHY5</accession>